<accession>A0A7Y7PR01</accession>
<keyword evidence="3" id="KW-1185">Reference proteome</keyword>
<dbReference type="EMBL" id="JABKAU010000028">
    <property type="protein sequence ID" value="NVO32373.1"/>
    <property type="molecule type" value="Genomic_DNA"/>
</dbReference>
<keyword evidence="2" id="KW-0378">Hydrolase</keyword>
<dbReference type="Gene3D" id="3.40.960.10">
    <property type="entry name" value="VSR Endonuclease"/>
    <property type="match status" value="1"/>
</dbReference>
<keyword evidence="2" id="KW-0540">Nuclease</keyword>
<dbReference type="GO" id="GO:0004519">
    <property type="term" value="F:endonuclease activity"/>
    <property type="evidence" value="ECO:0007669"/>
    <property type="project" value="UniProtKB-KW"/>
</dbReference>
<keyword evidence="2" id="KW-0255">Endonuclease</keyword>
<evidence type="ECO:0000313" key="2">
    <source>
        <dbReference type="EMBL" id="NVO32373.1"/>
    </source>
</evidence>
<dbReference type="PANTHER" id="PTHR38590:SF1">
    <property type="entry name" value="BLL0828 PROTEIN"/>
    <property type="match status" value="1"/>
</dbReference>
<proteinExistence type="predicted"/>
<evidence type="ECO:0000313" key="3">
    <source>
        <dbReference type="Proteomes" id="UP000565521"/>
    </source>
</evidence>
<dbReference type="Proteomes" id="UP000565521">
    <property type="component" value="Unassembled WGS sequence"/>
</dbReference>
<feature type="domain" description="DUF559" evidence="1">
    <location>
        <begin position="15"/>
        <end position="118"/>
    </location>
</feature>
<reference evidence="2 3" key="1">
    <citation type="submission" date="2020-05" db="EMBL/GenBank/DDBJ databases">
        <title>Hymenobacter terrestris sp. nov. and Hymenobacter lapidiphilus sp. nov., isolated from regoliths in Antarctica.</title>
        <authorList>
            <person name="Sedlacek I."/>
            <person name="Pantucek R."/>
            <person name="Zeman M."/>
            <person name="Holochova P."/>
            <person name="Kralova S."/>
            <person name="Stankova E."/>
            <person name="Sedo O."/>
            <person name="Micenkova L."/>
            <person name="Svec P."/>
            <person name="Gupta V."/>
            <person name="Sood U."/>
            <person name="Korpole U.S."/>
            <person name="Lal R."/>
        </authorList>
    </citation>
    <scope>NUCLEOTIDE SEQUENCE [LARGE SCALE GENOMIC DNA]</scope>
    <source>
        <strain evidence="2 3">P5342</strain>
    </source>
</reference>
<comment type="caution">
    <text evidence="2">The sequence shown here is derived from an EMBL/GenBank/DDBJ whole genome shotgun (WGS) entry which is preliminary data.</text>
</comment>
<dbReference type="PANTHER" id="PTHR38590">
    <property type="entry name" value="BLL0828 PROTEIN"/>
    <property type="match status" value="1"/>
</dbReference>
<dbReference type="CDD" id="cd01038">
    <property type="entry name" value="Endonuclease_DUF559"/>
    <property type="match status" value="1"/>
</dbReference>
<name>A0A7Y7PR01_9BACT</name>
<dbReference type="InterPro" id="IPR047216">
    <property type="entry name" value="Endonuclease_DUF559_bact"/>
</dbReference>
<sequence length="123" mass="14311">MFTTTPQKWKALGPWARENRKQPTEAEAKLWDELRREKLGVQFRRQHAIDSYIVDFVCLSAKLVVEADGEIHADAEQAAYDKDRTTVLQELGYEVLRFSNQEILHNPARVIQQIKAHLTQHQT</sequence>
<dbReference type="Pfam" id="PF04480">
    <property type="entry name" value="DUF559"/>
    <property type="match status" value="1"/>
</dbReference>
<dbReference type="InterPro" id="IPR007569">
    <property type="entry name" value="DUF559"/>
</dbReference>
<gene>
    <name evidence="2" type="ORF">HW554_14240</name>
</gene>
<protein>
    <submittedName>
        <fullName evidence="2">Endonuclease domain-containing protein</fullName>
    </submittedName>
</protein>
<evidence type="ECO:0000259" key="1">
    <source>
        <dbReference type="Pfam" id="PF04480"/>
    </source>
</evidence>
<dbReference type="InterPro" id="IPR011335">
    <property type="entry name" value="Restrct_endonuc-II-like"/>
</dbReference>
<dbReference type="SUPFAM" id="SSF52980">
    <property type="entry name" value="Restriction endonuclease-like"/>
    <property type="match status" value="1"/>
</dbReference>
<organism evidence="2 3">
    <name type="scientific">Hymenobacter lapidiphilus</name>
    <dbReference type="NCBI Taxonomy" id="2608003"/>
    <lineage>
        <taxon>Bacteria</taxon>
        <taxon>Pseudomonadati</taxon>
        <taxon>Bacteroidota</taxon>
        <taxon>Cytophagia</taxon>
        <taxon>Cytophagales</taxon>
        <taxon>Hymenobacteraceae</taxon>
        <taxon>Hymenobacter</taxon>
    </lineage>
</organism>
<dbReference type="AlphaFoldDB" id="A0A7Y7PR01"/>